<comment type="subunit">
    <text evidence="9">Microtubule inner protein component of sperm flagellar doublet microtubules.</text>
</comment>
<gene>
    <name evidence="12" type="ORF">Ae201684_013697</name>
</gene>
<protein>
    <submittedName>
        <fullName evidence="12">Uncharacterized protein</fullName>
    </submittedName>
</protein>
<evidence type="ECO:0000256" key="7">
    <source>
        <dbReference type="ARBA" id="ARBA00023212"/>
    </source>
</evidence>
<keyword evidence="3" id="KW-0963">Cytoplasm</keyword>
<keyword evidence="6" id="KW-0969">Cilium</keyword>
<comment type="similarity">
    <text evidence="2">Belongs to the RIB43A family.</text>
</comment>
<keyword evidence="5 10" id="KW-0175">Coiled coil</keyword>
<dbReference type="Pfam" id="PF05914">
    <property type="entry name" value="RIB43A"/>
    <property type="match status" value="1"/>
</dbReference>
<evidence type="ECO:0000256" key="8">
    <source>
        <dbReference type="ARBA" id="ARBA00023273"/>
    </source>
</evidence>
<dbReference type="PANTHER" id="PTHR14517:SF6">
    <property type="entry name" value="RE41410P"/>
    <property type="match status" value="1"/>
</dbReference>
<sequence length="347" mass="41238">MVLPNFTADDPEIRRAEARRARDNERVKKLHDGRLRNIGADIAGVKNQLEEKKEREMQEAREEENYAKEQEEIRRYLIRVEADEAAQKREEASKLQREWMNQSLTRSERREADIARSIRDISALDVDKCSVSSAQNFDGEDRMRHDRLRLQAAQVRDWTLNQLSDKEARAQQEMQEERAYSERLQTISRFQQEAEAEFDQDRAAKALEIRRFNEALVAAQRSQRSKLKERNETMDEDEIIATCTSDFLSENSLQARTSNPGRVRVDHWKGMSKEEQRKIVSYNDQLLQEKQQKKSEDRQRELEESRNHMNTLRQMTEYEHEAEKKRILSKMELQQTLKQQVQEAKER</sequence>
<feature type="compositionally biased region" description="Basic and acidic residues" evidence="11">
    <location>
        <begin position="290"/>
        <end position="307"/>
    </location>
</feature>
<comment type="caution">
    <text evidence="12">The sequence shown here is derived from an EMBL/GenBank/DDBJ whole genome shotgun (WGS) entry which is preliminary data.</text>
</comment>
<evidence type="ECO:0000256" key="10">
    <source>
        <dbReference type="SAM" id="Coils"/>
    </source>
</evidence>
<reference evidence="12 13" key="1">
    <citation type="submission" date="2019-07" db="EMBL/GenBank/DDBJ databases">
        <title>Genomics analysis of Aphanomyces spp. identifies a new class of oomycete effector associated with host adaptation.</title>
        <authorList>
            <person name="Gaulin E."/>
        </authorList>
    </citation>
    <scope>NUCLEOTIDE SEQUENCE [LARGE SCALE GENOMIC DNA]</scope>
    <source>
        <strain evidence="12 13">ATCC 201684</strain>
    </source>
</reference>
<evidence type="ECO:0000256" key="11">
    <source>
        <dbReference type="SAM" id="MobiDB-lite"/>
    </source>
</evidence>
<dbReference type="AlphaFoldDB" id="A0A6G0WMI2"/>
<evidence type="ECO:0000256" key="5">
    <source>
        <dbReference type="ARBA" id="ARBA00023054"/>
    </source>
</evidence>
<dbReference type="Proteomes" id="UP000481153">
    <property type="component" value="Unassembled WGS sequence"/>
</dbReference>
<evidence type="ECO:0000256" key="1">
    <source>
        <dbReference type="ARBA" id="ARBA00004611"/>
    </source>
</evidence>
<evidence type="ECO:0000313" key="12">
    <source>
        <dbReference type="EMBL" id="KAF0728513.1"/>
    </source>
</evidence>
<proteinExistence type="inferred from homology"/>
<feature type="coiled-coil region" evidence="10">
    <location>
        <begin position="35"/>
        <end position="98"/>
    </location>
</feature>
<dbReference type="VEuPathDB" id="FungiDB:AeMF1_010038"/>
<dbReference type="InterPro" id="IPR008805">
    <property type="entry name" value="RIB43A"/>
</dbReference>
<feature type="region of interest" description="Disordered" evidence="11">
    <location>
        <begin position="289"/>
        <end position="323"/>
    </location>
</feature>
<keyword evidence="4" id="KW-0282">Flagellum</keyword>
<name>A0A6G0WMI2_9STRA</name>
<keyword evidence="8" id="KW-0966">Cell projection</keyword>
<keyword evidence="7" id="KW-0206">Cytoskeleton</keyword>
<evidence type="ECO:0000256" key="3">
    <source>
        <dbReference type="ARBA" id="ARBA00022490"/>
    </source>
</evidence>
<organism evidence="12 13">
    <name type="scientific">Aphanomyces euteiches</name>
    <dbReference type="NCBI Taxonomy" id="100861"/>
    <lineage>
        <taxon>Eukaryota</taxon>
        <taxon>Sar</taxon>
        <taxon>Stramenopiles</taxon>
        <taxon>Oomycota</taxon>
        <taxon>Saprolegniomycetes</taxon>
        <taxon>Saprolegniales</taxon>
        <taxon>Verrucalvaceae</taxon>
        <taxon>Aphanomyces</taxon>
    </lineage>
</organism>
<evidence type="ECO:0000313" key="13">
    <source>
        <dbReference type="Proteomes" id="UP000481153"/>
    </source>
</evidence>
<keyword evidence="13" id="KW-1185">Reference proteome</keyword>
<evidence type="ECO:0000256" key="6">
    <source>
        <dbReference type="ARBA" id="ARBA00023069"/>
    </source>
</evidence>
<evidence type="ECO:0000256" key="9">
    <source>
        <dbReference type="ARBA" id="ARBA00046435"/>
    </source>
</evidence>
<comment type="subcellular location">
    <subcellularLocation>
        <location evidence="1">Cytoplasm</location>
        <location evidence="1">Cytoskeleton</location>
        <location evidence="1">Flagellum axoneme</location>
    </subcellularLocation>
</comment>
<dbReference type="EMBL" id="VJMJ01000176">
    <property type="protein sequence ID" value="KAF0728513.1"/>
    <property type="molecule type" value="Genomic_DNA"/>
</dbReference>
<evidence type="ECO:0000256" key="4">
    <source>
        <dbReference type="ARBA" id="ARBA00022846"/>
    </source>
</evidence>
<evidence type="ECO:0000256" key="2">
    <source>
        <dbReference type="ARBA" id="ARBA00006875"/>
    </source>
</evidence>
<dbReference type="PANTHER" id="PTHR14517">
    <property type="entry name" value="RIB43A-RELATED"/>
    <property type="match status" value="1"/>
</dbReference>
<accession>A0A6G0WMI2</accession>